<sequence>ALARPLVWPGLAHGHCTRALVEAALAKQGAFVESVALEVNSVHILKSAVEAGIGPTIMPLNLARREVDEGRLIARRIDCPGLNRRVGLCVSTRMPSTPARQAVADLIRQVVSDMCLQDQWPGSHVLTAGPA</sequence>
<dbReference type="PANTHER" id="PTHR30293">
    <property type="entry name" value="TRANSCRIPTIONAL REGULATORY PROTEIN NAC-RELATED"/>
    <property type="match status" value="1"/>
</dbReference>
<proteinExistence type="predicted"/>
<dbReference type="RefSeq" id="WP_267130166.1">
    <property type="nucleotide sequence ID" value="NZ_WIWF01000014.1"/>
</dbReference>
<feature type="non-terminal residue" evidence="3">
    <location>
        <position position="1"/>
    </location>
</feature>
<evidence type="ECO:0000259" key="2">
    <source>
        <dbReference type="Pfam" id="PF03466"/>
    </source>
</evidence>
<dbReference type="InterPro" id="IPR005119">
    <property type="entry name" value="LysR_subst-bd"/>
</dbReference>
<dbReference type="EMBL" id="WIWF01000014">
    <property type="protein sequence ID" value="MQT73812.1"/>
    <property type="molecule type" value="Genomic_DNA"/>
</dbReference>
<evidence type="ECO:0000313" key="3">
    <source>
        <dbReference type="EMBL" id="MQT73812.1"/>
    </source>
</evidence>
<evidence type="ECO:0000313" key="4">
    <source>
        <dbReference type="Proteomes" id="UP000447574"/>
    </source>
</evidence>
<evidence type="ECO:0000256" key="1">
    <source>
        <dbReference type="ARBA" id="ARBA00023159"/>
    </source>
</evidence>
<comment type="caution">
    <text evidence="3">The sequence shown here is derived from an EMBL/GenBank/DDBJ whole genome shotgun (WGS) entry which is preliminary data.</text>
</comment>
<organism evidence="3 4">
    <name type="scientific">Pseudomonas helleri</name>
    <dbReference type="NCBI Taxonomy" id="1608996"/>
    <lineage>
        <taxon>Bacteria</taxon>
        <taxon>Pseudomonadati</taxon>
        <taxon>Pseudomonadota</taxon>
        <taxon>Gammaproteobacteria</taxon>
        <taxon>Pseudomonadales</taxon>
        <taxon>Pseudomonadaceae</taxon>
        <taxon>Pseudomonas</taxon>
    </lineage>
</organism>
<dbReference type="GO" id="GO:2000142">
    <property type="term" value="P:regulation of DNA-templated transcription initiation"/>
    <property type="evidence" value="ECO:0007669"/>
    <property type="project" value="TreeGrafter"/>
</dbReference>
<dbReference type="Gene3D" id="3.40.190.10">
    <property type="entry name" value="Periplasmic binding protein-like II"/>
    <property type="match status" value="2"/>
</dbReference>
<dbReference type="AlphaFoldDB" id="A0A7X1WSD5"/>
<dbReference type="Proteomes" id="UP000447574">
    <property type="component" value="Unassembled WGS sequence"/>
</dbReference>
<dbReference type="SUPFAM" id="SSF53850">
    <property type="entry name" value="Periplasmic binding protein-like II"/>
    <property type="match status" value="1"/>
</dbReference>
<accession>A0A7X1WSD5</accession>
<keyword evidence="1" id="KW-0010">Activator</keyword>
<dbReference type="Pfam" id="PF03466">
    <property type="entry name" value="LysR_substrate"/>
    <property type="match status" value="1"/>
</dbReference>
<feature type="domain" description="LysR substrate-binding" evidence="2">
    <location>
        <begin position="11"/>
        <end position="110"/>
    </location>
</feature>
<dbReference type="PANTHER" id="PTHR30293:SF0">
    <property type="entry name" value="NITROGEN ASSIMILATION REGULATORY PROTEIN NAC"/>
    <property type="match status" value="1"/>
</dbReference>
<dbReference type="GO" id="GO:0003700">
    <property type="term" value="F:DNA-binding transcription factor activity"/>
    <property type="evidence" value="ECO:0007669"/>
    <property type="project" value="TreeGrafter"/>
</dbReference>
<reference evidence="3 4" key="1">
    <citation type="submission" date="2019-10" db="EMBL/GenBank/DDBJ databases">
        <title>Evaluation of single-gene subtyping targets for Pseudomonas.</title>
        <authorList>
            <person name="Reichler S.J."/>
            <person name="Orsi R.H."/>
            <person name="Wiedmann M."/>
            <person name="Martin N.H."/>
            <person name="Murphy S.I."/>
        </authorList>
    </citation>
    <scope>NUCLEOTIDE SEQUENCE [LARGE SCALE GENOMIC DNA]</scope>
    <source>
        <strain evidence="3 4">FSL R10-2932</strain>
    </source>
</reference>
<protein>
    <submittedName>
        <fullName evidence="3">LysR family transcriptional regulator</fullName>
    </submittedName>
</protein>
<gene>
    <name evidence="3" type="ORF">GHO37_05805</name>
</gene>
<name>A0A7X1WSD5_9PSED</name>